<evidence type="ECO:0008006" key="4">
    <source>
        <dbReference type="Google" id="ProtNLM"/>
    </source>
</evidence>
<organism evidence="2 3">
    <name type="scientific">Candidatus Roizmanbacteria bacterium RIFCSPLOWO2_01_FULL_38_12</name>
    <dbReference type="NCBI Taxonomy" id="1802061"/>
    <lineage>
        <taxon>Bacteria</taxon>
        <taxon>Candidatus Roizmaniibacteriota</taxon>
    </lineage>
</organism>
<gene>
    <name evidence="2" type="ORF">A3A93_02005</name>
</gene>
<dbReference type="Proteomes" id="UP000177141">
    <property type="component" value="Unassembled WGS sequence"/>
</dbReference>
<feature type="transmembrane region" description="Helical" evidence="1">
    <location>
        <begin position="78"/>
        <end position="100"/>
    </location>
</feature>
<protein>
    <recommendedName>
        <fullName evidence="4">DUF1648 domain-containing protein</fullName>
    </recommendedName>
</protein>
<keyword evidence="1" id="KW-0812">Transmembrane</keyword>
<accession>A0A1F7IY09</accession>
<evidence type="ECO:0000256" key="1">
    <source>
        <dbReference type="SAM" id="Phobius"/>
    </source>
</evidence>
<evidence type="ECO:0000313" key="3">
    <source>
        <dbReference type="Proteomes" id="UP000177141"/>
    </source>
</evidence>
<name>A0A1F7IY09_9BACT</name>
<dbReference type="EMBL" id="MGAL01000018">
    <property type="protein sequence ID" value="OGK48224.1"/>
    <property type="molecule type" value="Genomic_DNA"/>
</dbReference>
<evidence type="ECO:0000313" key="2">
    <source>
        <dbReference type="EMBL" id="OGK48224.1"/>
    </source>
</evidence>
<keyword evidence="1" id="KW-1133">Transmembrane helix</keyword>
<keyword evidence="1" id="KW-0472">Membrane</keyword>
<feature type="transmembrane region" description="Helical" evidence="1">
    <location>
        <begin position="46"/>
        <end position="66"/>
    </location>
</feature>
<reference evidence="2 3" key="1">
    <citation type="journal article" date="2016" name="Nat. Commun.">
        <title>Thousands of microbial genomes shed light on interconnected biogeochemical processes in an aquifer system.</title>
        <authorList>
            <person name="Anantharaman K."/>
            <person name="Brown C.T."/>
            <person name="Hug L.A."/>
            <person name="Sharon I."/>
            <person name="Castelle C.J."/>
            <person name="Probst A.J."/>
            <person name="Thomas B.C."/>
            <person name="Singh A."/>
            <person name="Wilkins M.J."/>
            <person name="Karaoz U."/>
            <person name="Brodie E.L."/>
            <person name="Williams K.H."/>
            <person name="Hubbard S.S."/>
            <person name="Banfield J.F."/>
        </authorList>
    </citation>
    <scope>NUCLEOTIDE SEQUENCE [LARGE SCALE GENOMIC DNA]</scope>
</reference>
<dbReference type="AlphaFoldDB" id="A0A1F7IY09"/>
<sequence length="104" mass="12138">MSKGLKLLIGADVLQLALFAWRFNSLPKQVPLFYSRPWGESQIADIWYIVLLPIMMHLIFFLNSYLNNRFFKEDKLFTRLFAIANYCVIVAFTGIFVKILTLVT</sequence>
<comment type="caution">
    <text evidence="2">The sequence shown here is derived from an EMBL/GenBank/DDBJ whole genome shotgun (WGS) entry which is preliminary data.</text>
</comment>
<proteinExistence type="predicted"/>
<dbReference type="STRING" id="1802061.A3A93_02005"/>